<name>A0A820KV55_9BILA</name>
<dbReference type="EMBL" id="CAJOBD010050095">
    <property type="protein sequence ID" value="CAF4348708.1"/>
    <property type="molecule type" value="Genomic_DNA"/>
</dbReference>
<protein>
    <submittedName>
        <fullName evidence="1">Uncharacterized protein</fullName>
    </submittedName>
</protein>
<dbReference type="Proteomes" id="UP000663836">
    <property type="component" value="Unassembled WGS sequence"/>
</dbReference>
<comment type="caution">
    <text evidence="1">The sequence shown here is derived from an EMBL/GenBank/DDBJ whole genome shotgun (WGS) entry which is preliminary data.</text>
</comment>
<evidence type="ECO:0000313" key="2">
    <source>
        <dbReference type="Proteomes" id="UP000663836"/>
    </source>
</evidence>
<accession>A0A820KV55</accession>
<proteinExistence type="predicted"/>
<reference evidence="1" key="1">
    <citation type="submission" date="2021-02" db="EMBL/GenBank/DDBJ databases">
        <authorList>
            <person name="Nowell W R."/>
        </authorList>
    </citation>
    <scope>NUCLEOTIDE SEQUENCE</scope>
</reference>
<organism evidence="1 2">
    <name type="scientific">Rotaria sordida</name>
    <dbReference type="NCBI Taxonomy" id="392033"/>
    <lineage>
        <taxon>Eukaryota</taxon>
        <taxon>Metazoa</taxon>
        <taxon>Spiralia</taxon>
        <taxon>Gnathifera</taxon>
        <taxon>Rotifera</taxon>
        <taxon>Eurotatoria</taxon>
        <taxon>Bdelloidea</taxon>
        <taxon>Philodinida</taxon>
        <taxon>Philodinidae</taxon>
        <taxon>Rotaria</taxon>
    </lineage>
</organism>
<feature type="non-terminal residue" evidence="1">
    <location>
        <position position="1"/>
    </location>
</feature>
<sequence length="46" mass="4744">MKKVVSGQFKPVEFIVSGDLTGLNNTIGQYTTGGGDGGYTTTTTTT</sequence>
<gene>
    <name evidence="1" type="ORF">JBS370_LOCUS41859</name>
</gene>
<evidence type="ECO:0000313" key="1">
    <source>
        <dbReference type="EMBL" id="CAF4348708.1"/>
    </source>
</evidence>
<dbReference type="AlphaFoldDB" id="A0A820KV55"/>